<dbReference type="SUPFAM" id="SSF51735">
    <property type="entry name" value="NAD(P)-binding Rossmann-fold domains"/>
    <property type="match status" value="1"/>
</dbReference>
<dbReference type="EMBL" id="JACHLD010000004">
    <property type="protein sequence ID" value="MBB4802606.1"/>
    <property type="molecule type" value="Genomic_DNA"/>
</dbReference>
<dbReference type="InterPro" id="IPR000683">
    <property type="entry name" value="Gfo/Idh/MocA-like_OxRdtase_N"/>
</dbReference>
<feature type="domain" description="Gfo/Idh/MocA-like oxidoreductase N-terminal" evidence="1">
    <location>
        <begin position="36"/>
        <end position="159"/>
    </location>
</feature>
<evidence type="ECO:0000259" key="1">
    <source>
        <dbReference type="Pfam" id="PF01408"/>
    </source>
</evidence>
<dbReference type="Pfam" id="PF01408">
    <property type="entry name" value="GFO_IDH_MocA"/>
    <property type="match status" value="1"/>
</dbReference>
<gene>
    <name evidence="3" type="ORF">HNP37_002681</name>
</gene>
<evidence type="ECO:0000313" key="4">
    <source>
        <dbReference type="Proteomes" id="UP000561681"/>
    </source>
</evidence>
<name>A0A7W7N8M5_9FLAO</name>
<feature type="domain" description="GFO/IDH/MocA-like oxidoreductase" evidence="2">
    <location>
        <begin position="169"/>
        <end position="299"/>
    </location>
</feature>
<evidence type="ECO:0000313" key="3">
    <source>
        <dbReference type="EMBL" id="MBB4802606.1"/>
    </source>
</evidence>
<accession>A0A7W7N8M5</accession>
<reference evidence="3 4" key="1">
    <citation type="submission" date="2020-08" db="EMBL/GenBank/DDBJ databases">
        <title>Functional genomics of gut bacteria from endangered species of beetles.</title>
        <authorList>
            <person name="Carlos-Shanley C."/>
        </authorList>
    </citation>
    <scope>NUCLEOTIDE SEQUENCE [LARGE SCALE GENOMIC DNA]</scope>
    <source>
        <strain evidence="3 4">S00142</strain>
    </source>
</reference>
<protein>
    <submittedName>
        <fullName evidence="3">Putative dehydrogenase</fullName>
    </submittedName>
</protein>
<dbReference type="RefSeq" id="WP_184162685.1">
    <property type="nucleotide sequence ID" value="NZ_JACHLD010000004.1"/>
</dbReference>
<dbReference type="PANTHER" id="PTHR43818:SF12">
    <property type="entry name" value="NADH-DEPENDENT DEHYDROGENASE-RELATED"/>
    <property type="match status" value="1"/>
</dbReference>
<dbReference type="AlphaFoldDB" id="A0A7W7N8M5"/>
<dbReference type="SUPFAM" id="SSF55347">
    <property type="entry name" value="Glyceraldehyde-3-phosphate dehydrogenase-like, C-terminal domain"/>
    <property type="match status" value="1"/>
</dbReference>
<dbReference type="GO" id="GO:0000166">
    <property type="term" value="F:nucleotide binding"/>
    <property type="evidence" value="ECO:0007669"/>
    <property type="project" value="InterPro"/>
</dbReference>
<dbReference type="Proteomes" id="UP000561681">
    <property type="component" value="Unassembled WGS sequence"/>
</dbReference>
<dbReference type="InterPro" id="IPR055170">
    <property type="entry name" value="GFO_IDH_MocA-like_dom"/>
</dbReference>
<dbReference type="Pfam" id="PF22725">
    <property type="entry name" value="GFO_IDH_MocA_C3"/>
    <property type="match status" value="1"/>
</dbReference>
<dbReference type="PANTHER" id="PTHR43818">
    <property type="entry name" value="BCDNA.GH03377"/>
    <property type="match status" value="1"/>
</dbReference>
<evidence type="ECO:0000259" key="2">
    <source>
        <dbReference type="Pfam" id="PF22725"/>
    </source>
</evidence>
<dbReference type="Gene3D" id="3.40.50.720">
    <property type="entry name" value="NAD(P)-binding Rossmann-like Domain"/>
    <property type="match status" value="1"/>
</dbReference>
<comment type="caution">
    <text evidence="3">The sequence shown here is derived from an EMBL/GenBank/DDBJ whole genome shotgun (WGS) entry which is preliminary data.</text>
</comment>
<dbReference type="Gene3D" id="3.30.360.10">
    <property type="entry name" value="Dihydrodipicolinate Reductase, domain 2"/>
    <property type="match status" value="1"/>
</dbReference>
<keyword evidence="4" id="KW-1185">Reference proteome</keyword>
<dbReference type="InterPro" id="IPR050463">
    <property type="entry name" value="Gfo/Idh/MocA_oxidrdct_glycsds"/>
</dbReference>
<dbReference type="InterPro" id="IPR036291">
    <property type="entry name" value="NAD(P)-bd_dom_sf"/>
</dbReference>
<proteinExistence type="predicted"/>
<sequence>MKRRDFIRQTGLFTTGLLLHQQILQAAVLDEEKKNISVAVIGCGDRGNGLSFVLKEMPTEFTLKTVCDVLPFRLDQAKMINKANNLKYETDYRKVLDDKKIDAVIIAVPLYLHYEIASAAIKAGKHVYLEKTMTYNAEQALDLVNLMKQHPKQVLQVGHQYRYTPLYFKVKEMIDKNYLGKVTQIDCRWDRNASWRRPVPSGCTDRQINWRMYKEYSGGLPAELLSHQVDFINWAFNTHPDEIIGTGGIDYYKDGRETFDNVQTILRYSKDGMIGNFGATCSNAKDDYLFKIKGTKGTIQLLVDEGVFFPEKNTRKELEVVDGVTGATKIEWNNDGGIPILKEKSKDGSWYALQEFYKTINEGSLPASNVITGATTAFCVHLMNKSIYEDSIQKWKPEFNLTNI</sequence>
<organism evidence="3 4">
    <name type="scientific">Flavobacterium nitrogenifigens</name>
    <dbReference type="NCBI Taxonomy" id="1617283"/>
    <lineage>
        <taxon>Bacteria</taxon>
        <taxon>Pseudomonadati</taxon>
        <taxon>Bacteroidota</taxon>
        <taxon>Flavobacteriia</taxon>
        <taxon>Flavobacteriales</taxon>
        <taxon>Flavobacteriaceae</taxon>
        <taxon>Flavobacterium</taxon>
    </lineage>
</organism>